<dbReference type="SUPFAM" id="SSF56601">
    <property type="entry name" value="beta-lactamase/transpeptidase-like"/>
    <property type="match status" value="1"/>
</dbReference>
<feature type="domain" description="Beta-lactamase-related" evidence="2">
    <location>
        <begin position="46"/>
        <end position="357"/>
    </location>
</feature>
<dbReference type="PANTHER" id="PTHR46825:SF9">
    <property type="entry name" value="BETA-LACTAMASE-RELATED DOMAIN-CONTAINING PROTEIN"/>
    <property type="match status" value="1"/>
</dbReference>
<dbReference type="InterPro" id="IPR001466">
    <property type="entry name" value="Beta-lactam-related"/>
</dbReference>
<evidence type="ECO:0000313" key="3">
    <source>
        <dbReference type="EMBL" id="SBV37940.1"/>
    </source>
</evidence>
<dbReference type="EMBL" id="FLTS01000001">
    <property type="protein sequence ID" value="SBV37940.1"/>
    <property type="molecule type" value="Genomic_DNA"/>
</dbReference>
<dbReference type="Pfam" id="PF00144">
    <property type="entry name" value="Beta-lactamase"/>
    <property type="match status" value="1"/>
</dbReference>
<feature type="signal peptide" evidence="1">
    <location>
        <begin position="1"/>
        <end position="24"/>
    </location>
</feature>
<protein>
    <submittedName>
        <fullName evidence="3">Putative beta-lactamase</fullName>
    </submittedName>
</protein>
<feature type="chain" id="PRO_5011012518" evidence="1">
    <location>
        <begin position="25"/>
        <end position="366"/>
    </location>
</feature>
<accession>A0A1Y5Q6N4</accession>
<dbReference type="AlphaFoldDB" id="A0A1Y5Q6N4"/>
<keyword evidence="1" id="KW-0732">Signal</keyword>
<name>A0A1Y5Q6N4_9GAMM</name>
<dbReference type="PANTHER" id="PTHR46825">
    <property type="entry name" value="D-ALANYL-D-ALANINE-CARBOXYPEPTIDASE/ENDOPEPTIDASE AMPH"/>
    <property type="match status" value="1"/>
</dbReference>
<organism evidence="3">
    <name type="scientific">uncultured Stenotrophomonas sp</name>
    <dbReference type="NCBI Taxonomy" id="165438"/>
    <lineage>
        <taxon>Bacteria</taxon>
        <taxon>Pseudomonadati</taxon>
        <taxon>Pseudomonadota</taxon>
        <taxon>Gammaproteobacteria</taxon>
        <taxon>Lysobacterales</taxon>
        <taxon>Lysobacteraceae</taxon>
        <taxon>Stenotrophomonas</taxon>
        <taxon>environmental samples</taxon>
    </lineage>
</organism>
<dbReference type="InterPro" id="IPR012338">
    <property type="entry name" value="Beta-lactam/transpept-like"/>
</dbReference>
<evidence type="ECO:0000259" key="2">
    <source>
        <dbReference type="Pfam" id="PF00144"/>
    </source>
</evidence>
<dbReference type="Gene3D" id="3.40.710.10">
    <property type="entry name" value="DD-peptidase/beta-lactamase superfamily"/>
    <property type="match status" value="1"/>
</dbReference>
<dbReference type="InterPro" id="IPR050491">
    <property type="entry name" value="AmpC-like"/>
</dbReference>
<sequence length="366" mass="39294">MPLPTLLRRSLCGLILLGSCASAAAQVPSATDLAQLDGFALELEAAGRFSGVVLVAHEGEVVFEKAYGLRDENGETPLVADDRFNLASAGKMFTSVAILQQVAAGRVTLDSHVGEVLKDYPNRAFADTVTVRQLLTHTAGAGDVDELFGVEHAVQRARLRTPADIIALHGGRPPEFVPGTQQKYGNYGYVVLGRMLEVLTGQDFEPYVREHVLKPAGMIRTGFVDCDDPAPDLAAGYVEVEGKRVRNCATLPVRGFAAGGQVAPAGDLLRFVEALRDGRLLPLLLFMEATTPQHEFMGLGFFATGYGPGVPERDFRWGHGGSADGICTDVRTYPHTGETVIVLSNKDAPACYAVANQLHAQWRPQP</sequence>
<evidence type="ECO:0000256" key="1">
    <source>
        <dbReference type="SAM" id="SignalP"/>
    </source>
</evidence>
<proteinExistence type="predicted"/>
<reference evidence="3" key="1">
    <citation type="submission" date="2016-03" db="EMBL/GenBank/DDBJ databases">
        <authorList>
            <person name="Ploux O."/>
        </authorList>
    </citation>
    <scope>NUCLEOTIDE SEQUENCE</scope>
    <source>
        <strain evidence="3">UC10</strain>
    </source>
</reference>
<gene>
    <name evidence="3" type="ORF">STPYR_12883</name>
</gene>